<evidence type="ECO:0000313" key="1">
    <source>
        <dbReference type="EMBL" id="GAH69978.1"/>
    </source>
</evidence>
<accession>X1JJS0</accession>
<reference evidence="1" key="1">
    <citation type="journal article" date="2014" name="Front. Microbiol.">
        <title>High frequency of phylogenetically diverse reductive dehalogenase-homologous genes in deep subseafloor sedimentary metagenomes.</title>
        <authorList>
            <person name="Kawai M."/>
            <person name="Futagami T."/>
            <person name="Toyoda A."/>
            <person name="Takaki Y."/>
            <person name="Nishi S."/>
            <person name="Hori S."/>
            <person name="Arai W."/>
            <person name="Tsubouchi T."/>
            <person name="Morono Y."/>
            <person name="Uchiyama I."/>
            <person name="Ito T."/>
            <person name="Fujiyama A."/>
            <person name="Inagaki F."/>
            <person name="Takami H."/>
        </authorList>
    </citation>
    <scope>NUCLEOTIDE SEQUENCE</scope>
    <source>
        <strain evidence="1">Expedition CK06-06</strain>
    </source>
</reference>
<feature type="non-terminal residue" evidence="1">
    <location>
        <position position="1"/>
    </location>
</feature>
<protein>
    <submittedName>
        <fullName evidence="1">Uncharacterized protein</fullName>
    </submittedName>
</protein>
<comment type="caution">
    <text evidence="1">The sequence shown here is derived from an EMBL/GenBank/DDBJ whole genome shotgun (WGS) entry which is preliminary data.</text>
</comment>
<dbReference type="EMBL" id="BARU01025741">
    <property type="protein sequence ID" value="GAH69978.1"/>
    <property type="molecule type" value="Genomic_DNA"/>
</dbReference>
<dbReference type="AlphaFoldDB" id="X1JJS0"/>
<gene>
    <name evidence="1" type="ORF">S03H2_41436</name>
</gene>
<organism evidence="1">
    <name type="scientific">marine sediment metagenome</name>
    <dbReference type="NCBI Taxonomy" id="412755"/>
    <lineage>
        <taxon>unclassified sequences</taxon>
        <taxon>metagenomes</taxon>
        <taxon>ecological metagenomes</taxon>
    </lineage>
</organism>
<proteinExistence type="predicted"/>
<name>X1JJS0_9ZZZZ</name>
<sequence>IPLMEKKAYLQIFLEISYLYNFEKNFYLDIL</sequence>